<keyword evidence="11" id="KW-0675">Receptor</keyword>
<organism evidence="25">
    <name type="scientific">Panicum hallii</name>
    <dbReference type="NCBI Taxonomy" id="206008"/>
    <lineage>
        <taxon>Eukaryota</taxon>
        <taxon>Viridiplantae</taxon>
        <taxon>Streptophyta</taxon>
        <taxon>Embryophyta</taxon>
        <taxon>Tracheophyta</taxon>
        <taxon>Spermatophyta</taxon>
        <taxon>Magnoliopsida</taxon>
        <taxon>Liliopsida</taxon>
        <taxon>Poales</taxon>
        <taxon>Poaceae</taxon>
        <taxon>PACMAD clade</taxon>
        <taxon>Panicoideae</taxon>
        <taxon>Panicodae</taxon>
        <taxon>Paniceae</taxon>
        <taxon>Panicinae</taxon>
        <taxon>Panicum</taxon>
        <taxon>Panicum sect. Panicum</taxon>
    </lineage>
</organism>
<gene>
    <name evidence="25" type="ORF">PAHAL_2G228500</name>
</gene>
<dbReference type="InterPro" id="IPR017441">
    <property type="entry name" value="Protein_kinase_ATP_BS"/>
</dbReference>
<keyword evidence="19" id="KW-0812">Transmembrane</keyword>
<dbReference type="InterPro" id="IPR000858">
    <property type="entry name" value="S_locus_glycoprot_dom"/>
</dbReference>
<evidence type="ECO:0000256" key="14">
    <source>
        <dbReference type="ARBA" id="ARBA00048679"/>
    </source>
</evidence>
<evidence type="ECO:0000256" key="18">
    <source>
        <dbReference type="SAM" id="MobiDB-lite"/>
    </source>
</evidence>
<dbReference type="PANTHER" id="PTHR27002:SF1095">
    <property type="entry name" value="G-TYPE LECTIN S-RECEPTOR-LIKE SERINE_THREONINE-PROTEIN KINASE RKS1"/>
    <property type="match status" value="1"/>
</dbReference>
<dbReference type="Gene3D" id="2.90.10.10">
    <property type="entry name" value="Bulb-type lectin domain"/>
    <property type="match status" value="1"/>
</dbReference>
<evidence type="ECO:0000256" key="9">
    <source>
        <dbReference type="ARBA" id="ARBA00022840"/>
    </source>
</evidence>
<dbReference type="GO" id="GO:0004674">
    <property type="term" value="F:protein serine/threonine kinase activity"/>
    <property type="evidence" value="ECO:0007669"/>
    <property type="project" value="UniProtKB-KW"/>
</dbReference>
<dbReference type="AlphaFoldDB" id="A0A2S3GYI1"/>
<keyword evidence="8 15" id="KW-0418">Kinase</keyword>
<comment type="caution">
    <text evidence="16">Lacks conserved residue(s) required for the propagation of feature annotation.</text>
</comment>
<comment type="similarity">
    <text evidence="15">Belongs to the protein kinase superfamily. Ser/Thr protein kinase family.</text>
</comment>
<dbReference type="EMBL" id="CM008047">
    <property type="protein sequence ID" value="PAN11622.1"/>
    <property type="molecule type" value="Genomic_DNA"/>
</dbReference>
<dbReference type="Proteomes" id="UP000243499">
    <property type="component" value="Chromosome 2"/>
</dbReference>
<dbReference type="PROSITE" id="PS00107">
    <property type="entry name" value="PROTEIN_KINASE_ATP"/>
    <property type="match status" value="1"/>
</dbReference>
<evidence type="ECO:0000256" key="4">
    <source>
        <dbReference type="ARBA" id="ARBA00022536"/>
    </source>
</evidence>
<accession>A0A2S3GYI1</accession>
<dbReference type="PIRSF" id="PIRSF000641">
    <property type="entry name" value="SRK"/>
    <property type="match status" value="1"/>
</dbReference>
<dbReference type="GO" id="GO:0005886">
    <property type="term" value="C:plasma membrane"/>
    <property type="evidence" value="ECO:0007669"/>
    <property type="project" value="UniProtKB-SubCell"/>
</dbReference>
<evidence type="ECO:0000256" key="15">
    <source>
        <dbReference type="PIRNR" id="PIRNR000641"/>
    </source>
</evidence>
<dbReference type="Pfam" id="PF00954">
    <property type="entry name" value="S_locus_glycop"/>
    <property type="match status" value="1"/>
</dbReference>
<proteinExistence type="inferred from homology"/>
<comment type="catalytic activity">
    <reaction evidence="13 15">
        <text>L-threonyl-[protein] + ATP = O-phospho-L-threonyl-[protein] + ADP + H(+)</text>
        <dbReference type="Rhea" id="RHEA:46608"/>
        <dbReference type="Rhea" id="RHEA-COMP:11060"/>
        <dbReference type="Rhea" id="RHEA-COMP:11605"/>
        <dbReference type="ChEBI" id="CHEBI:15378"/>
        <dbReference type="ChEBI" id="CHEBI:30013"/>
        <dbReference type="ChEBI" id="CHEBI:30616"/>
        <dbReference type="ChEBI" id="CHEBI:61977"/>
        <dbReference type="ChEBI" id="CHEBI:456216"/>
        <dbReference type="EC" id="2.7.11.1"/>
    </reaction>
</comment>
<dbReference type="Gene3D" id="1.10.510.10">
    <property type="entry name" value="Transferase(Phosphotransferase) domain 1"/>
    <property type="match status" value="1"/>
</dbReference>
<dbReference type="InterPro" id="IPR000742">
    <property type="entry name" value="EGF"/>
</dbReference>
<evidence type="ECO:0000256" key="17">
    <source>
        <dbReference type="PROSITE-ProRule" id="PRU10141"/>
    </source>
</evidence>
<dbReference type="PROSITE" id="PS00108">
    <property type="entry name" value="PROTEIN_KINASE_ST"/>
    <property type="match status" value="1"/>
</dbReference>
<dbReference type="CDD" id="cd00053">
    <property type="entry name" value="EGF"/>
    <property type="match status" value="1"/>
</dbReference>
<dbReference type="CDD" id="cd00028">
    <property type="entry name" value="B_lectin"/>
    <property type="match status" value="1"/>
</dbReference>
<dbReference type="SMART" id="SM00473">
    <property type="entry name" value="PAN_AP"/>
    <property type="match status" value="1"/>
</dbReference>
<dbReference type="PROSITE" id="PS50948">
    <property type="entry name" value="PAN"/>
    <property type="match status" value="1"/>
</dbReference>
<protein>
    <recommendedName>
        <fullName evidence="15">Receptor-like serine/threonine-protein kinase</fullName>
        <ecNumber evidence="15">2.7.11.1</ecNumber>
    </recommendedName>
</protein>
<dbReference type="PANTHER" id="PTHR27002">
    <property type="entry name" value="RECEPTOR-LIKE SERINE/THREONINE-PROTEIN KINASE SD1-8"/>
    <property type="match status" value="1"/>
</dbReference>
<dbReference type="Gramene" id="PAN11623">
    <property type="protein sequence ID" value="PAN11623"/>
    <property type="gene ID" value="PAHAL_2G228500"/>
</dbReference>
<evidence type="ECO:0000256" key="8">
    <source>
        <dbReference type="ARBA" id="ARBA00022777"/>
    </source>
</evidence>
<dbReference type="EMBL" id="CM008047">
    <property type="protein sequence ID" value="PAN11623.1"/>
    <property type="molecule type" value="Genomic_DNA"/>
</dbReference>
<keyword evidence="7 15" id="KW-0547">Nucleotide-binding</keyword>
<comment type="subcellular location">
    <subcellularLocation>
        <location evidence="1">Cell membrane</location>
        <topology evidence="1">Single-pass type I membrane protein</topology>
    </subcellularLocation>
</comment>
<keyword evidence="2" id="KW-1003">Cell membrane</keyword>
<comment type="catalytic activity">
    <reaction evidence="14 15">
        <text>L-seryl-[protein] + ATP = O-phospho-L-seryl-[protein] + ADP + H(+)</text>
        <dbReference type="Rhea" id="RHEA:17989"/>
        <dbReference type="Rhea" id="RHEA-COMP:9863"/>
        <dbReference type="Rhea" id="RHEA-COMP:11604"/>
        <dbReference type="ChEBI" id="CHEBI:15378"/>
        <dbReference type="ChEBI" id="CHEBI:29999"/>
        <dbReference type="ChEBI" id="CHEBI:30616"/>
        <dbReference type="ChEBI" id="CHEBI:83421"/>
        <dbReference type="ChEBI" id="CHEBI:456216"/>
        <dbReference type="EC" id="2.7.11.1"/>
    </reaction>
</comment>
<feature type="compositionally biased region" description="Polar residues" evidence="18">
    <location>
        <begin position="821"/>
        <end position="834"/>
    </location>
</feature>
<dbReference type="GO" id="GO:0048544">
    <property type="term" value="P:recognition of pollen"/>
    <property type="evidence" value="ECO:0007669"/>
    <property type="project" value="InterPro"/>
</dbReference>
<dbReference type="InterPro" id="IPR001480">
    <property type="entry name" value="Bulb-type_lectin_dom"/>
</dbReference>
<dbReference type="Pfam" id="PF01453">
    <property type="entry name" value="B_lectin"/>
    <property type="match status" value="1"/>
</dbReference>
<dbReference type="SUPFAM" id="SSF51110">
    <property type="entry name" value="alpha-D-mannose-specific plant lectins"/>
    <property type="match status" value="1"/>
</dbReference>
<dbReference type="FunFam" id="3.30.200.20:FF:000195">
    <property type="entry name" value="G-type lectin S-receptor-like serine/threonine-protein kinase"/>
    <property type="match status" value="1"/>
</dbReference>
<evidence type="ECO:0000256" key="16">
    <source>
        <dbReference type="PROSITE-ProRule" id="PRU00076"/>
    </source>
</evidence>
<feature type="domain" description="Bulb-type lectin" evidence="23">
    <location>
        <begin position="22"/>
        <end position="151"/>
    </location>
</feature>
<keyword evidence="19" id="KW-0472">Membrane</keyword>
<dbReference type="Gramene" id="PAN11622">
    <property type="protein sequence ID" value="PAN11622"/>
    <property type="gene ID" value="PAHAL_2G228500"/>
</dbReference>
<dbReference type="PROSITE" id="PS50011">
    <property type="entry name" value="PROTEIN_KINASE_DOM"/>
    <property type="match status" value="1"/>
</dbReference>
<dbReference type="SMART" id="SM00108">
    <property type="entry name" value="B_lectin"/>
    <property type="match status" value="1"/>
</dbReference>
<dbReference type="InterPro" id="IPR011009">
    <property type="entry name" value="Kinase-like_dom_sf"/>
</dbReference>
<evidence type="ECO:0000256" key="1">
    <source>
        <dbReference type="ARBA" id="ARBA00004251"/>
    </source>
</evidence>
<evidence type="ECO:0000256" key="11">
    <source>
        <dbReference type="ARBA" id="ARBA00023170"/>
    </source>
</evidence>
<feature type="compositionally biased region" description="Basic and acidic residues" evidence="18">
    <location>
        <begin position="810"/>
        <end position="820"/>
    </location>
</feature>
<feature type="chain" id="PRO_5033767128" description="Receptor-like serine/threonine-protein kinase" evidence="20">
    <location>
        <begin position="22"/>
        <end position="834"/>
    </location>
</feature>
<feature type="binding site" evidence="17">
    <location>
        <position position="546"/>
    </location>
    <ligand>
        <name>ATP</name>
        <dbReference type="ChEBI" id="CHEBI:30616"/>
    </ligand>
</feature>
<evidence type="ECO:0000256" key="6">
    <source>
        <dbReference type="ARBA" id="ARBA00022729"/>
    </source>
</evidence>
<dbReference type="InterPro" id="IPR008271">
    <property type="entry name" value="Ser/Thr_kinase_AS"/>
</dbReference>
<evidence type="ECO:0000256" key="7">
    <source>
        <dbReference type="ARBA" id="ARBA00022741"/>
    </source>
</evidence>
<dbReference type="CDD" id="cd01098">
    <property type="entry name" value="PAN_AP_plant"/>
    <property type="match status" value="1"/>
</dbReference>
<dbReference type="InterPro" id="IPR036426">
    <property type="entry name" value="Bulb-type_lectin_dom_sf"/>
</dbReference>
<feature type="transmembrane region" description="Helical" evidence="19">
    <location>
        <begin position="445"/>
        <end position="466"/>
    </location>
</feature>
<feature type="domain" description="EGF-like" evidence="22">
    <location>
        <begin position="286"/>
        <end position="323"/>
    </location>
</feature>
<dbReference type="Pfam" id="PF07714">
    <property type="entry name" value="PK_Tyr_Ser-Thr"/>
    <property type="match status" value="1"/>
</dbReference>
<evidence type="ECO:0000256" key="19">
    <source>
        <dbReference type="SAM" id="Phobius"/>
    </source>
</evidence>
<evidence type="ECO:0000256" key="12">
    <source>
        <dbReference type="ARBA" id="ARBA00023180"/>
    </source>
</evidence>
<feature type="domain" description="Protein kinase" evidence="21">
    <location>
        <begin position="519"/>
        <end position="796"/>
    </location>
</feature>
<dbReference type="PROSITE" id="PS50026">
    <property type="entry name" value="EGF_3"/>
    <property type="match status" value="1"/>
</dbReference>
<reference evidence="25" key="1">
    <citation type="submission" date="2018-04" db="EMBL/GenBank/DDBJ databases">
        <title>WGS assembly of Panicum hallii.</title>
        <authorList>
            <person name="Lovell J."/>
            <person name="Jenkins J."/>
            <person name="Lowry D."/>
            <person name="Mamidi S."/>
            <person name="Sreedasyam A."/>
            <person name="Weng X."/>
            <person name="Barry K."/>
            <person name="Bonette J."/>
            <person name="Campitelli B."/>
            <person name="Daum C."/>
            <person name="Gordon S."/>
            <person name="Gould B."/>
            <person name="Lipzen A."/>
            <person name="Macqueen A."/>
            <person name="Palacio-Mejia J."/>
            <person name="Plott C."/>
            <person name="Shakirov E."/>
            <person name="Shu S."/>
            <person name="Yoshinaga Y."/>
            <person name="Zane M."/>
            <person name="Rokhsar D."/>
            <person name="Grimwood J."/>
            <person name="Schmutz J."/>
            <person name="Juenger T."/>
        </authorList>
    </citation>
    <scope>NUCLEOTIDE SEQUENCE [LARGE SCALE GENOMIC DNA]</scope>
    <source>
        <strain evidence="25">FIL2</strain>
    </source>
</reference>
<name>A0A2S3GYI1_9POAL</name>
<evidence type="ECO:0000313" key="25">
    <source>
        <dbReference type="EMBL" id="PAN11623.1"/>
    </source>
</evidence>
<evidence type="ECO:0000259" key="21">
    <source>
        <dbReference type="PROSITE" id="PS50011"/>
    </source>
</evidence>
<dbReference type="InterPro" id="IPR024171">
    <property type="entry name" value="SRK-like_kinase"/>
</dbReference>
<keyword evidence="12" id="KW-0325">Glycoprotein</keyword>
<evidence type="ECO:0000256" key="10">
    <source>
        <dbReference type="ARBA" id="ARBA00023157"/>
    </source>
</evidence>
<dbReference type="PROSITE" id="PS50927">
    <property type="entry name" value="BULB_LECTIN"/>
    <property type="match status" value="1"/>
</dbReference>
<keyword evidence="5 15" id="KW-0808">Transferase</keyword>
<dbReference type="InterPro" id="IPR000719">
    <property type="entry name" value="Prot_kinase_dom"/>
</dbReference>
<keyword evidence="19" id="KW-1133">Transmembrane helix</keyword>
<dbReference type="SMART" id="SM00220">
    <property type="entry name" value="S_TKc"/>
    <property type="match status" value="1"/>
</dbReference>
<dbReference type="GO" id="GO:0051707">
    <property type="term" value="P:response to other organism"/>
    <property type="evidence" value="ECO:0007669"/>
    <property type="project" value="UniProtKB-ARBA"/>
</dbReference>
<keyword evidence="6 20" id="KW-0732">Signal</keyword>
<evidence type="ECO:0000256" key="3">
    <source>
        <dbReference type="ARBA" id="ARBA00022527"/>
    </source>
</evidence>
<dbReference type="InterPro" id="IPR003609">
    <property type="entry name" value="Pan_app"/>
</dbReference>
<evidence type="ECO:0000259" key="22">
    <source>
        <dbReference type="PROSITE" id="PS50026"/>
    </source>
</evidence>
<keyword evidence="10" id="KW-1015">Disulfide bond</keyword>
<evidence type="ECO:0000256" key="2">
    <source>
        <dbReference type="ARBA" id="ARBA00022475"/>
    </source>
</evidence>
<sequence>MDWSAAVLLVLVLLPPPPCAPDDRLVVGKTLSPGATIVSDGGGFALGFFSPANSTSSPANKLYLGIWYADVPTLTVVWVANRGTPATNTTSSTAPTLSLTNTSNLVLSDASGVVLWTTDVTGYSPAAAVLLDTGNLVIRSPNGTALWQSFEHPADSFLPGMRIGIAYGARAGERLVSWKAPGDPSPGRFAYGVDPDTALQLFLWNGTRPLMRDGPWTGYSVASRYQANASVFVYQAIVSTDQEIYLTYSLSDAAARARLVVTASGHYQLQGWNANSSAWAVLGDWPTWECNRYGHCGPNGYCDNTVDAPTCRCLDGFEPADAEAWAGGAFSRGCRRKEALRCADGFLPLPGMKSPDKFVRVANRTLEECAAECSSNCSCVAYAYANLSTTRTAGDATRCLVWAGDLIDTEKIIGGGVGSDTLHLRLAGSDAAVQGVRGKSNALRIALPTVLTSAILIITGIFLAWFKFNGKRRDNKKGNTKISLVSTSTSDELPEGSPAQDFELPFIKFEDIEAATHNFSEAYKIGQGGFGKVYKAILGGQEVAIKRLSKDSEQGTEEFRNEVILIAKLQHRNLVRLLGCSVEGAEKILIYEYLPNRSLDAILFDSSRKMSLDWPTRFNIIKGVARGLLYLHQDSRLTIVHRDLKAANVLLDAEMKPKIADFGMARIFNDNQKNANTRRVVGTYGYMAPEYAMEGVFSMKSDVYSFGVLILELVTGIRRSSLNKIKGFPNLTIYAWNMWKDGKGKDLADPSIMDTCSLDEVLLCSHMALLCAQENPDDRPLMSSVVLALENGSATLPTPNNPGHYGQGSSDKEQIRDRTDASMNSLTLTNIEGR</sequence>
<dbReference type="EC" id="2.7.11.1" evidence="15"/>
<feature type="region of interest" description="Disordered" evidence="18">
    <location>
        <begin position="793"/>
        <end position="834"/>
    </location>
</feature>
<evidence type="ECO:0000256" key="13">
    <source>
        <dbReference type="ARBA" id="ARBA00047899"/>
    </source>
</evidence>
<dbReference type="InterPro" id="IPR001245">
    <property type="entry name" value="Ser-Thr/Tyr_kinase_cat_dom"/>
</dbReference>
<dbReference type="SUPFAM" id="SSF56112">
    <property type="entry name" value="Protein kinase-like (PK-like)"/>
    <property type="match status" value="1"/>
</dbReference>
<feature type="domain" description="Apple" evidence="24">
    <location>
        <begin position="342"/>
        <end position="426"/>
    </location>
</feature>
<evidence type="ECO:0000256" key="20">
    <source>
        <dbReference type="SAM" id="SignalP"/>
    </source>
</evidence>
<dbReference type="Gene3D" id="3.30.200.20">
    <property type="entry name" value="Phosphorylase Kinase, domain 1"/>
    <property type="match status" value="1"/>
</dbReference>
<evidence type="ECO:0000256" key="5">
    <source>
        <dbReference type="ARBA" id="ARBA00022679"/>
    </source>
</evidence>
<keyword evidence="4 16" id="KW-0245">EGF-like domain</keyword>
<keyword evidence="3 15" id="KW-0723">Serine/threonine-protein kinase</keyword>
<feature type="signal peptide" evidence="20">
    <location>
        <begin position="1"/>
        <end position="21"/>
    </location>
</feature>
<dbReference type="FunFam" id="1.10.510.10:FF:000060">
    <property type="entry name" value="G-type lectin S-receptor-like serine/threonine-protein kinase"/>
    <property type="match status" value="1"/>
</dbReference>
<evidence type="ECO:0000259" key="23">
    <source>
        <dbReference type="PROSITE" id="PS50927"/>
    </source>
</evidence>
<dbReference type="GO" id="GO:0005524">
    <property type="term" value="F:ATP binding"/>
    <property type="evidence" value="ECO:0007669"/>
    <property type="project" value="UniProtKB-UniRule"/>
</dbReference>
<keyword evidence="9 15" id="KW-0067">ATP-binding</keyword>
<dbReference type="Pfam" id="PF08276">
    <property type="entry name" value="PAN_2"/>
    <property type="match status" value="1"/>
</dbReference>
<dbReference type="CDD" id="cd14066">
    <property type="entry name" value="STKc_IRAK"/>
    <property type="match status" value="1"/>
</dbReference>
<evidence type="ECO:0000259" key="24">
    <source>
        <dbReference type="PROSITE" id="PS50948"/>
    </source>
</evidence>